<name>A0ABX0U3B2_9SPHN</name>
<protein>
    <submittedName>
        <fullName evidence="1">N-formylglutamate amidohydrolase</fullName>
    </submittedName>
</protein>
<sequence length="244" mass="26978">MIELPEILEGEDSSVLLIADHASNRVPPDIDLEIPCDLLAKHIAWDIGTERLTRLLAKRLAAPAVIAVVSRLVIDLHRDPAHVGLVPVASDGYPIPGNVASDIPPRIARFHVPHHAAIDAMRQRNRPVLIAALHSFTPSLESKPSLRPWEVGLLYNRDDRAARIAIEWLTERGHVVGDNQPYSGRLLNATQDRHAEAHDIPYLTIEVRNDLIANDDGVVWWAGILADMIDHVRNRVAPMAPPAT</sequence>
<gene>
    <name evidence="1" type="ORF">FHT01_002608</name>
</gene>
<dbReference type="SUPFAM" id="SSF53187">
    <property type="entry name" value="Zn-dependent exopeptidases"/>
    <property type="match status" value="1"/>
</dbReference>
<dbReference type="Gene3D" id="3.40.630.40">
    <property type="entry name" value="Zn-dependent exopeptidases"/>
    <property type="match status" value="1"/>
</dbReference>
<accession>A0ABX0U3B2</accession>
<dbReference type="Proteomes" id="UP000788153">
    <property type="component" value="Unassembled WGS sequence"/>
</dbReference>
<dbReference type="EMBL" id="JAASQP010000001">
    <property type="protein sequence ID" value="NIJ25066.1"/>
    <property type="molecule type" value="Genomic_DNA"/>
</dbReference>
<evidence type="ECO:0000313" key="2">
    <source>
        <dbReference type="Proteomes" id="UP000788153"/>
    </source>
</evidence>
<dbReference type="InterPro" id="IPR011227">
    <property type="entry name" value="UCP029730"/>
</dbReference>
<evidence type="ECO:0000313" key="1">
    <source>
        <dbReference type="EMBL" id="NIJ25066.1"/>
    </source>
</evidence>
<dbReference type="Pfam" id="PF05013">
    <property type="entry name" value="FGase"/>
    <property type="match status" value="1"/>
</dbReference>
<proteinExistence type="predicted"/>
<comment type="caution">
    <text evidence="1">The sequence shown here is derived from an EMBL/GenBank/DDBJ whole genome shotgun (WGS) entry which is preliminary data.</text>
</comment>
<dbReference type="RefSeq" id="WP_140047531.1">
    <property type="nucleotide sequence ID" value="NZ_BAAAEV010000001.1"/>
</dbReference>
<keyword evidence="2" id="KW-1185">Reference proteome</keyword>
<dbReference type="InterPro" id="IPR007709">
    <property type="entry name" value="N-FG_amidohydro"/>
</dbReference>
<reference evidence="1 2" key="1">
    <citation type="submission" date="2020-03" db="EMBL/GenBank/DDBJ databases">
        <title>Genomic Encyclopedia of Type Strains, Phase IV (KMG-IV): sequencing the most valuable type-strain genomes for metagenomic binning, comparative biology and taxonomic classification.</title>
        <authorList>
            <person name="Goeker M."/>
        </authorList>
    </citation>
    <scope>NUCLEOTIDE SEQUENCE [LARGE SCALE GENOMIC DNA]</scope>
    <source>
        <strain evidence="1 2">DSM 22753</strain>
    </source>
</reference>
<organism evidence="1 2">
    <name type="scientific">Sphingomonas japonica</name>
    <dbReference type="NCBI Taxonomy" id="511662"/>
    <lineage>
        <taxon>Bacteria</taxon>
        <taxon>Pseudomonadati</taxon>
        <taxon>Pseudomonadota</taxon>
        <taxon>Alphaproteobacteria</taxon>
        <taxon>Sphingomonadales</taxon>
        <taxon>Sphingomonadaceae</taxon>
        <taxon>Sphingomonas</taxon>
    </lineage>
</organism>
<dbReference type="PIRSF" id="PIRSF029730">
    <property type="entry name" value="UCP029730"/>
    <property type="match status" value="1"/>
</dbReference>